<dbReference type="Gene3D" id="3.30.559.10">
    <property type="entry name" value="Chloramphenicol acetyltransferase-like domain"/>
    <property type="match status" value="2"/>
</dbReference>
<keyword evidence="1" id="KW-0808">Transferase</keyword>
<evidence type="ECO:0000256" key="1">
    <source>
        <dbReference type="ARBA" id="ARBA00022679"/>
    </source>
</evidence>
<evidence type="ECO:0000313" key="2">
    <source>
        <dbReference type="EMBL" id="KAK6930441.1"/>
    </source>
</evidence>
<comment type="caution">
    <text evidence="2">The sequence shown here is derived from an EMBL/GenBank/DDBJ whole genome shotgun (WGS) entry which is preliminary data.</text>
</comment>
<keyword evidence="3" id="KW-1185">Reference proteome</keyword>
<protein>
    <recommendedName>
        <fullName evidence="4">HXXXD-type acyl-transferase family protein</fullName>
    </recommendedName>
</protein>
<reference evidence="2 3" key="1">
    <citation type="submission" date="2023-12" db="EMBL/GenBank/DDBJ databases">
        <title>A high-quality genome assembly for Dillenia turbinata (Dilleniales).</title>
        <authorList>
            <person name="Chanderbali A."/>
        </authorList>
    </citation>
    <scope>NUCLEOTIDE SEQUENCE [LARGE SCALE GENOMIC DNA]</scope>
    <source>
        <strain evidence="2">LSX21</strain>
        <tissue evidence="2">Leaf</tissue>
    </source>
</reference>
<dbReference type="Proteomes" id="UP001370490">
    <property type="component" value="Unassembled WGS sequence"/>
</dbReference>
<dbReference type="InterPro" id="IPR023213">
    <property type="entry name" value="CAT-like_dom_sf"/>
</dbReference>
<evidence type="ECO:0008006" key="4">
    <source>
        <dbReference type="Google" id="ProtNLM"/>
    </source>
</evidence>
<sequence>MGMEDIRYISTSTVYPATYKISTQPQRIDLTPWDLQLLPANYIQKGLLFLKLTANTLKDHSLIRHLETSLSRSLDTFFPLAGSLSILQNNDNTVTYFLSCNNTGAQLIHAEAKNVTVDNILKPYNVPAIVRSFFPLNGIKNHQGISKPLLSVQVTELADGIFIGCSMNHVVGDGSSFWQFIDHWSDISSNPSLNHLLCPLSLKRWFVDESHCPIRFSSPVFDEDTTDAFSRIPSLQEHVFHLSKETVQKLKKQANEEMGTTRISSFQAVLAHLWRNIIRCTKNIEGKEETKLFVIADMRQRLNPPLPKHYLGNAIHEGDVKMTVNELIGYGFGRIALKIRKTIDDLAEGKLAREYLKGWVENPEFIDVTILASNSFVPSSSPRFNVYGYDFGWGKPVAVRSGVAHKIDGLLTFNAGVEDGSMDIEVCLLAEKLEALEKDEEFMQTVTLGQNF</sequence>
<dbReference type="EMBL" id="JBAMMX010000012">
    <property type="protein sequence ID" value="KAK6930441.1"/>
    <property type="molecule type" value="Genomic_DNA"/>
</dbReference>
<dbReference type="InterPro" id="IPR051283">
    <property type="entry name" value="Sec_Metabolite_Acyltrans"/>
</dbReference>
<name>A0AAN8VIA3_9MAGN</name>
<dbReference type="PANTHER" id="PTHR31896:SF43">
    <property type="entry name" value="PROTEIN ENHANCED PSEUDOMONAS SUSCEPTIBILITY 1"/>
    <property type="match status" value="1"/>
</dbReference>
<proteinExistence type="predicted"/>
<dbReference type="PANTHER" id="PTHR31896">
    <property type="entry name" value="FAMILY REGULATORY PROTEIN, PUTATIVE (AFU_ORTHOLOGUE AFUA_3G14730)-RELATED"/>
    <property type="match status" value="1"/>
</dbReference>
<gene>
    <name evidence="2" type="ORF">RJ641_004535</name>
</gene>
<dbReference type="GO" id="GO:0016740">
    <property type="term" value="F:transferase activity"/>
    <property type="evidence" value="ECO:0007669"/>
    <property type="project" value="UniProtKB-KW"/>
</dbReference>
<organism evidence="2 3">
    <name type="scientific">Dillenia turbinata</name>
    <dbReference type="NCBI Taxonomy" id="194707"/>
    <lineage>
        <taxon>Eukaryota</taxon>
        <taxon>Viridiplantae</taxon>
        <taxon>Streptophyta</taxon>
        <taxon>Embryophyta</taxon>
        <taxon>Tracheophyta</taxon>
        <taxon>Spermatophyta</taxon>
        <taxon>Magnoliopsida</taxon>
        <taxon>eudicotyledons</taxon>
        <taxon>Gunneridae</taxon>
        <taxon>Pentapetalae</taxon>
        <taxon>Dilleniales</taxon>
        <taxon>Dilleniaceae</taxon>
        <taxon>Dillenia</taxon>
    </lineage>
</organism>
<evidence type="ECO:0000313" key="3">
    <source>
        <dbReference type="Proteomes" id="UP001370490"/>
    </source>
</evidence>
<dbReference type="Pfam" id="PF02458">
    <property type="entry name" value="Transferase"/>
    <property type="match status" value="1"/>
</dbReference>
<dbReference type="AlphaFoldDB" id="A0AAN8VIA3"/>
<accession>A0AAN8VIA3</accession>